<evidence type="ECO:0000256" key="1">
    <source>
        <dbReference type="SAM" id="Phobius"/>
    </source>
</evidence>
<organism evidence="2 3">
    <name type="scientific">Streptococcus lactarius</name>
    <dbReference type="NCBI Taxonomy" id="684066"/>
    <lineage>
        <taxon>Bacteria</taxon>
        <taxon>Bacillati</taxon>
        <taxon>Bacillota</taxon>
        <taxon>Bacilli</taxon>
        <taxon>Lactobacillales</taxon>
        <taxon>Streptococcaceae</taxon>
        <taxon>Streptococcus</taxon>
    </lineage>
</organism>
<dbReference type="AlphaFoldDB" id="A0A9X0WNJ4"/>
<feature type="transmembrane region" description="Helical" evidence="1">
    <location>
        <begin position="12"/>
        <end position="40"/>
    </location>
</feature>
<accession>A0A9X0WNJ4</accession>
<dbReference type="Proteomes" id="UP001138780">
    <property type="component" value="Unassembled WGS sequence"/>
</dbReference>
<protein>
    <submittedName>
        <fullName evidence="2">Uncharacterized protein</fullName>
    </submittedName>
</protein>
<keyword evidence="1" id="KW-0472">Membrane</keyword>
<comment type="caution">
    <text evidence="2">The sequence shown here is derived from an EMBL/GenBank/DDBJ whole genome shotgun (WGS) entry which is preliminary data.</text>
</comment>
<evidence type="ECO:0000313" key="3">
    <source>
        <dbReference type="Proteomes" id="UP001138780"/>
    </source>
</evidence>
<name>A0A9X0WNJ4_9STRE</name>
<keyword evidence="1" id="KW-1133">Transmembrane helix</keyword>
<dbReference type="EMBL" id="MRXX01000009">
    <property type="protein sequence ID" value="MBK4780026.1"/>
    <property type="molecule type" value="Genomic_DNA"/>
</dbReference>
<gene>
    <name evidence="2" type="ORF">BTU61_07455</name>
</gene>
<sequence length="72" mass="8371">MKKIDLRFLAMGIFFLLYGLVRKSPFILVVGGAFLVYSFYSKKMEPTKLNRFKPELKLRGPKKSKSKKGKKK</sequence>
<evidence type="ECO:0000313" key="2">
    <source>
        <dbReference type="EMBL" id="MBK4780026.1"/>
    </source>
</evidence>
<reference evidence="2" key="1">
    <citation type="submission" date="2016-12" db="EMBL/GenBank/DDBJ databases">
        <title>Draft genome of Streptococcus lactarius CCUG 66490T type strain.</title>
        <authorList>
            <person name="Salva-Serra F."/>
            <person name="Engstrom-Jakobsson H."/>
            <person name="Thorell K."/>
            <person name="Gomila M."/>
            <person name="Gonzales-Siles L."/>
            <person name="Busquets A."/>
            <person name="Jaen-Luchoro D."/>
            <person name="Karlsson R."/>
            <person name="Kristiansson E."/>
            <person name="Moore E."/>
        </authorList>
    </citation>
    <scope>NUCLEOTIDE SEQUENCE</scope>
    <source>
        <strain evidence="2">CCUG 66490</strain>
    </source>
</reference>
<proteinExistence type="predicted"/>
<keyword evidence="1" id="KW-0812">Transmembrane</keyword>